<evidence type="ECO:0000256" key="1">
    <source>
        <dbReference type="SAM" id="Phobius"/>
    </source>
</evidence>
<comment type="caution">
    <text evidence="2">The sequence shown here is derived from an EMBL/GenBank/DDBJ whole genome shotgun (WGS) entry which is preliminary data.</text>
</comment>
<evidence type="ECO:0000313" key="2">
    <source>
        <dbReference type="EMBL" id="GAA2736404.1"/>
    </source>
</evidence>
<dbReference type="Proteomes" id="UP001501842">
    <property type="component" value="Unassembled WGS sequence"/>
</dbReference>
<feature type="transmembrane region" description="Helical" evidence="1">
    <location>
        <begin position="71"/>
        <end position="88"/>
    </location>
</feature>
<keyword evidence="1" id="KW-0472">Membrane</keyword>
<keyword evidence="3" id="KW-1185">Reference proteome</keyword>
<evidence type="ECO:0000313" key="3">
    <source>
        <dbReference type="Proteomes" id="UP001501842"/>
    </source>
</evidence>
<dbReference type="RefSeq" id="WP_344456115.1">
    <property type="nucleotide sequence ID" value="NZ_BAAATZ010000032.1"/>
</dbReference>
<proteinExistence type="predicted"/>
<keyword evidence="1" id="KW-0812">Transmembrane</keyword>
<gene>
    <name evidence="2" type="ORF">GCM10010439_63400</name>
</gene>
<organism evidence="2 3">
    <name type="scientific">Actinocorallia aurantiaca</name>
    <dbReference type="NCBI Taxonomy" id="46204"/>
    <lineage>
        <taxon>Bacteria</taxon>
        <taxon>Bacillati</taxon>
        <taxon>Actinomycetota</taxon>
        <taxon>Actinomycetes</taxon>
        <taxon>Streptosporangiales</taxon>
        <taxon>Thermomonosporaceae</taxon>
        <taxon>Actinocorallia</taxon>
    </lineage>
</organism>
<accession>A0ABN3UPV8</accession>
<dbReference type="EMBL" id="BAAATZ010000032">
    <property type="protein sequence ID" value="GAA2736404.1"/>
    <property type="molecule type" value="Genomic_DNA"/>
</dbReference>
<reference evidence="2 3" key="1">
    <citation type="journal article" date="2019" name="Int. J. Syst. Evol. Microbiol.">
        <title>The Global Catalogue of Microorganisms (GCM) 10K type strain sequencing project: providing services to taxonomists for standard genome sequencing and annotation.</title>
        <authorList>
            <consortium name="The Broad Institute Genomics Platform"/>
            <consortium name="The Broad Institute Genome Sequencing Center for Infectious Disease"/>
            <person name="Wu L."/>
            <person name="Ma J."/>
        </authorList>
    </citation>
    <scope>NUCLEOTIDE SEQUENCE [LARGE SCALE GENOMIC DNA]</scope>
    <source>
        <strain evidence="2 3">JCM 8201</strain>
    </source>
</reference>
<keyword evidence="1" id="KW-1133">Transmembrane helix</keyword>
<protein>
    <submittedName>
        <fullName evidence="2">Uncharacterized protein</fullName>
    </submittedName>
</protein>
<name>A0ABN3UPV8_9ACTN</name>
<sequence>MQPQHLHMFPAGNLEKALVENGFSVITVERDKADLGHDFVFAAAVVLNAFGPNPTRPWAPRRPRLLDRLRFGLSMLLAAPVLLGAFVLDHTVRHLIPKHGNAYRIIARRD</sequence>